<feature type="domain" description="Phosphoribosyltransferase" evidence="3">
    <location>
        <begin position="8"/>
        <end position="131"/>
    </location>
</feature>
<dbReference type="Gene3D" id="3.40.50.2020">
    <property type="match status" value="1"/>
</dbReference>
<proteinExistence type="predicted"/>
<dbReference type="Pfam" id="PF00156">
    <property type="entry name" value="Pribosyltran"/>
    <property type="match status" value="1"/>
</dbReference>
<dbReference type="Proteomes" id="UP000199013">
    <property type="component" value="Unassembled WGS sequence"/>
</dbReference>
<name>A0A1C3PA54_9ACTN</name>
<keyword evidence="1 4" id="KW-0328">Glycosyltransferase</keyword>
<dbReference type="PANTHER" id="PTHR43363">
    <property type="entry name" value="HYPOXANTHINE PHOSPHORIBOSYLTRANSFERASE"/>
    <property type="match status" value="1"/>
</dbReference>
<protein>
    <submittedName>
        <fullName evidence="4">Phosphoribosyltransferase</fullName>
    </submittedName>
</protein>
<reference evidence="5" key="1">
    <citation type="submission" date="2016-02" db="EMBL/GenBank/DDBJ databases">
        <authorList>
            <person name="Wibberg D."/>
        </authorList>
    </citation>
    <scope>NUCLEOTIDE SEQUENCE [LARGE SCALE GENOMIC DNA]</scope>
</reference>
<dbReference type="AlphaFoldDB" id="A0A1C3PA54"/>
<dbReference type="EMBL" id="FLUV01002116">
    <property type="protein sequence ID" value="SBW26697.1"/>
    <property type="molecule type" value="Genomic_DNA"/>
</dbReference>
<dbReference type="SUPFAM" id="SSF53271">
    <property type="entry name" value="PRTase-like"/>
    <property type="match status" value="1"/>
</dbReference>
<evidence type="ECO:0000256" key="2">
    <source>
        <dbReference type="ARBA" id="ARBA00022679"/>
    </source>
</evidence>
<dbReference type="InterPro" id="IPR029057">
    <property type="entry name" value="PRTase-like"/>
</dbReference>
<evidence type="ECO:0000259" key="3">
    <source>
        <dbReference type="Pfam" id="PF00156"/>
    </source>
</evidence>
<gene>
    <name evidence="4" type="ORF">FDG2_5011</name>
</gene>
<evidence type="ECO:0000313" key="5">
    <source>
        <dbReference type="Proteomes" id="UP000199013"/>
    </source>
</evidence>
<dbReference type="GO" id="GO:0016757">
    <property type="term" value="F:glycosyltransferase activity"/>
    <property type="evidence" value="ECO:0007669"/>
    <property type="project" value="UniProtKB-KW"/>
</dbReference>
<dbReference type="InterPro" id="IPR000836">
    <property type="entry name" value="PRTase_dom"/>
</dbReference>
<keyword evidence="5" id="KW-1185">Reference proteome</keyword>
<dbReference type="PANTHER" id="PTHR43363:SF1">
    <property type="entry name" value="HYPOXANTHINE-GUANINE PHOSPHORIBOSYLTRANSFERASE"/>
    <property type="match status" value="1"/>
</dbReference>
<evidence type="ECO:0000256" key="1">
    <source>
        <dbReference type="ARBA" id="ARBA00022676"/>
    </source>
</evidence>
<sequence>MDADLLTWRDVAGITEALAAAVIADGIPDVVVGILRGGMVPAVLLAHHLGVRDVRALTITHTQSDGVNAPKAERPVLTNPDSVGRLDDRDVLLVDDVVGSGDTLDAARSHLAHSHPGSVRTAVCLLNLANWPTTRGPASGDGRIATYVGREIRRWVVLPWEQP</sequence>
<keyword evidence="2 4" id="KW-0808">Transferase</keyword>
<accession>A0A1C3PA54</accession>
<evidence type="ECO:0000313" key="4">
    <source>
        <dbReference type="EMBL" id="SBW26697.1"/>
    </source>
</evidence>
<organism evidence="4 5">
    <name type="scientific">Candidatus Protofrankia californiensis</name>
    <dbReference type="NCBI Taxonomy" id="1839754"/>
    <lineage>
        <taxon>Bacteria</taxon>
        <taxon>Bacillati</taxon>
        <taxon>Actinomycetota</taxon>
        <taxon>Actinomycetes</taxon>
        <taxon>Frankiales</taxon>
        <taxon>Frankiaceae</taxon>
        <taxon>Protofrankia</taxon>
    </lineage>
</organism>